<evidence type="ECO:0000256" key="2">
    <source>
        <dbReference type="ARBA" id="ARBA00022827"/>
    </source>
</evidence>
<evidence type="ECO:0000313" key="5">
    <source>
        <dbReference type="Proteomes" id="UP001210211"/>
    </source>
</evidence>
<comment type="caution">
    <text evidence="4">The sequence shown here is derived from an EMBL/GenBank/DDBJ whole genome shotgun (WGS) entry which is preliminary data.</text>
</comment>
<name>A0AAD5ZCK6_9POAL</name>
<keyword evidence="5" id="KW-1185">Reference proteome</keyword>
<protein>
    <recommendedName>
        <fullName evidence="6">Flavin-containing monooxygenase</fullName>
    </recommendedName>
</protein>
<dbReference type="AlphaFoldDB" id="A0AAD5ZCK6"/>
<dbReference type="Proteomes" id="UP001210211">
    <property type="component" value="Unassembled WGS sequence"/>
</dbReference>
<dbReference type="InterPro" id="IPR050346">
    <property type="entry name" value="FMO-like"/>
</dbReference>
<dbReference type="GO" id="GO:0016491">
    <property type="term" value="F:oxidoreductase activity"/>
    <property type="evidence" value="ECO:0007669"/>
    <property type="project" value="UniProtKB-KW"/>
</dbReference>
<keyword evidence="1" id="KW-0285">Flavoprotein</keyword>
<reference evidence="4 5" key="1">
    <citation type="journal article" date="2022" name="Cell">
        <title>Repeat-based holocentromeres influence genome architecture and karyotype evolution.</title>
        <authorList>
            <person name="Hofstatter P.G."/>
            <person name="Thangavel G."/>
            <person name="Lux T."/>
            <person name="Neumann P."/>
            <person name="Vondrak T."/>
            <person name="Novak P."/>
            <person name="Zhang M."/>
            <person name="Costa L."/>
            <person name="Castellani M."/>
            <person name="Scott A."/>
            <person name="Toegelov H."/>
            <person name="Fuchs J."/>
            <person name="Mata-Sucre Y."/>
            <person name="Dias Y."/>
            <person name="Vanzela A.L.L."/>
            <person name="Huettel B."/>
            <person name="Almeida C.C.S."/>
            <person name="Simkova H."/>
            <person name="Souza G."/>
            <person name="Pedrosa-Harand A."/>
            <person name="Macas J."/>
            <person name="Mayer K.F.X."/>
            <person name="Houben A."/>
            <person name="Marques A."/>
        </authorList>
    </citation>
    <scope>NUCLEOTIDE SEQUENCE [LARGE SCALE GENOMIC DNA]</scope>
    <source>
        <strain evidence="4">RhyTen1mFocal</strain>
    </source>
</reference>
<sequence length="183" mass="20639">MKKHGMVPDHSFFEAMTTCSMAILPVKFYNKVEEGSIVLKKTKSFSFCKDGVIIQRENSPRKSDVVIFGTGFQGDQKLRAIFKSSFFRDIVAGSQCSAGPLYSGGFKLPSIKSMENDVIKWEKYMKRYAGPHFGRSSIGTIRIWYNDQLCRDMGCNPKRKKGFFADLLLPYGPGDYVGITSQK</sequence>
<organism evidence="4 5">
    <name type="scientific">Rhynchospora tenuis</name>
    <dbReference type="NCBI Taxonomy" id="198213"/>
    <lineage>
        <taxon>Eukaryota</taxon>
        <taxon>Viridiplantae</taxon>
        <taxon>Streptophyta</taxon>
        <taxon>Embryophyta</taxon>
        <taxon>Tracheophyta</taxon>
        <taxon>Spermatophyta</taxon>
        <taxon>Magnoliopsida</taxon>
        <taxon>Liliopsida</taxon>
        <taxon>Poales</taxon>
        <taxon>Cyperaceae</taxon>
        <taxon>Cyperoideae</taxon>
        <taxon>Rhynchosporeae</taxon>
        <taxon>Rhynchospora</taxon>
    </lineage>
</organism>
<dbReference type="PANTHER" id="PTHR23023">
    <property type="entry name" value="DIMETHYLANILINE MONOOXYGENASE"/>
    <property type="match status" value="1"/>
</dbReference>
<evidence type="ECO:0008006" key="6">
    <source>
        <dbReference type="Google" id="ProtNLM"/>
    </source>
</evidence>
<dbReference type="EMBL" id="JAMRDG010000002">
    <property type="protein sequence ID" value="KAJ3690869.1"/>
    <property type="molecule type" value="Genomic_DNA"/>
</dbReference>
<evidence type="ECO:0000256" key="1">
    <source>
        <dbReference type="ARBA" id="ARBA00022630"/>
    </source>
</evidence>
<proteinExistence type="predicted"/>
<gene>
    <name evidence="4" type="ORF">LUZ61_020033</name>
</gene>
<evidence type="ECO:0000256" key="3">
    <source>
        <dbReference type="ARBA" id="ARBA00023002"/>
    </source>
</evidence>
<keyword evidence="3" id="KW-0560">Oxidoreductase</keyword>
<keyword evidence="2" id="KW-0274">FAD</keyword>
<evidence type="ECO:0000313" key="4">
    <source>
        <dbReference type="EMBL" id="KAJ3690869.1"/>
    </source>
</evidence>
<accession>A0AAD5ZCK6</accession>